<dbReference type="EMBL" id="CM011676">
    <property type="protein sequence ID" value="TMS21540.1"/>
    <property type="molecule type" value="Genomic_DNA"/>
</dbReference>
<keyword evidence="2" id="KW-1185">Reference proteome</keyword>
<reference evidence="1" key="1">
    <citation type="submission" date="2018-11" db="EMBL/GenBank/DDBJ databases">
        <title>The sequence and de novo assembly of Larimichthys crocea genome using PacBio and Hi-C technologies.</title>
        <authorList>
            <person name="Xu P."/>
            <person name="Chen B."/>
            <person name="Zhou Z."/>
            <person name="Ke Q."/>
            <person name="Wu Y."/>
            <person name="Bai H."/>
            <person name="Pu F."/>
        </authorList>
    </citation>
    <scope>NUCLEOTIDE SEQUENCE</scope>
    <source>
        <tissue evidence="1">Muscle</tissue>
    </source>
</reference>
<protein>
    <submittedName>
        <fullName evidence="1">Uncharacterized protein</fullName>
    </submittedName>
</protein>
<dbReference type="Proteomes" id="UP000793456">
    <property type="component" value="Chromosome III"/>
</dbReference>
<sequence>MDILGAAETGSGKTLAFGIPMIHAILEWRNSSEKDVDDNTEATTQVESLYLPESTKSGESSIEEVGDMEAEEEEGDADENDSEDENVEEQDDNERLGCVQVIDNAEFDFDPTTEAEEKPDGSRGQPLLGLVLTPTRELAVQVKHHIDAVAKFTDIKTAIVVGGMAQQKQRRMLKRRPEIIIATPGRLWDLIKERHPHLQNLRQLRCLVIDEADRMVERGHFAELESLLEMLNTAHFNPTRQTFVFSATLTMVHTLPSRLQQKKKKRLDQRSRLEVLMEKVGIKSKPKVIDLTRKEATVETLTETRIHCQKEEKDFYLYYFLLQYPGRTMVFANSIECIKRLNSLLVILDFTPLPLHANMHQKQRLKNLERFAERDSCVLLTTDVAARGLDIPNVQHVIHYQVPRTSETYVHRSGRTARATKEGLSLLLIGPDDMMNFKKIYKTLGKDEELPMFPIETKCMEAIKERVNLARQIEKIEFHNSREKHHNSWFRQAAEALEVDLDDDLLIGRAKDEDDDREQQKMVKGMKKHLKHLISQPIFKNVIKTKYPTQMGKLSLPHMPLAGKESALTRVSIQNKQKVKKRCSTTAEKGEEKEETTTGAVTFMQM</sequence>
<evidence type="ECO:0000313" key="1">
    <source>
        <dbReference type="EMBL" id="TMS21540.1"/>
    </source>
</evidence>
<gene>
    <name evidence="1" type="ORF">E3U43_015513</name>
</gene>
<evidence type="ECO:0000313" key="2">
    <source>
        <dbReference type="Proteomes" id="UP000793456"/>
    </source>
</evidence>
<comment type="caution">
    <text evidence="1">The sequence shown here is derived from an EMBL/GenBank/DDBJ whole genome shotgun (WGS) entry which is preliminary data.</text>
</comment>
<accession>A0ACD3RQ22</accession>
<proteinExistence type="predicted"/>
<name>A0ACD3RQ22_LARCR</name>
<organism evidence="1 2">
    <name type="scientific">Larimichthys crocea</name>
    <name type="common">Large yellow croaker</name>
    <name type="synonym">Pseudosciaena crocea</name>
    <dbReference type="NCBI Taxonomy" id="215358"/>
    <lineage>
        <taxon>Eukaryota</taxon>
        <taxon>Metazoa</taxon>
        <taxon>Chordata</taxon>
        <taxon>Craniata</taxon>
        <taxon>Vertebrata</taxon>
        <taxon>Euteleostomi</taxon>
        <taxon>Actinopterygii</taxon>
        <taxon>Neopterygii</taxon>
        <taxon>Teleostei</taxon>
        <taxon>Neoteleostei</taxon>
        <taxon>Acanthomorphata</taxon>
        <taxon>Eupercaria</taxon>
        <taxon>Sciaenidae</taxon>
        <taxon>Larimichthys</taxon>
    </lineage>
</organism>